<dbReference type="PRINTS" id="PR00625">
    <property type="entry name" value="JDOMAIN"/>
</dbReference>
<comment type="caution">
    <text evidence="2">The sequence shown here is derived from an EMBL/GenBank/DDBJ whole genome shotgun (WGS) entry which is preliminary data.</text>
</comment>
<keyword evidence="3" id="KW-1185">Reference proteome</keyword>
<dbReference type="PROSITE" id="PS00636">
    <property type="entry name" value="DNAJ_1"/>
    <property type="match status" value="1"/>
</dbReference>
<evidence type="ECO:0000259" key="1">
    <source>
        <dbReference type="PROSITE" id="PS50076"/>
    </source>
</evidence>
<dbReference type="STRING" id="1141098.A0A1Y2DW78"/>
<proteinExistence type="predicted"/>
<dbReference type="GO" id="GO:0016558">
    <property type="term" value="P:protein import into peroxisome matrix"/>
    <property type="evidence" value="ECO:0007669"/>
    <property type="project" value="TreeGrafter"/>
</dbReference>
<dbReference type="InterPro" id="IPR001623">
    <property type="entry name" value="DnaJ_domain"/>
</dbReference>
<dbReference type="PANTHER" id="PTHR45006">
    <property type="entry name" value="DNAJ-LIKE PROTEIN 1"/>
    <property type="match status" value="1"/>
</dbReference>
<reference evidence="2 3" key="1">
    <citation type="submission" date="2016-07" db="EMBL/GenBank/DDBJ databases">
        <title>Pervasive Adenine N6-methylation of Active Genes in Fungi.</title>
        <authorList>
            <consortium name="DOE Joint Genome Institute"/>
            <person name="Mondo S.J."/>
            <person name="Dannebaum R.O."/>
            <person name="Kuo R.C."/>
            <person name="Labutti K."/>
            <person name="Haridas S."/>
            <person name="Kuo A."/>
            <person name="Salamov A."/>
            <person name="Ahrendt S.R."/>
            <person name="Lipzen A."/>
            <person name="Sullivan W."/>
            <person name="Andreopoulos W.B."/>
            <person name="Clum A."/>
            <person name="Lindquist E."/>
            <person name="Daum C."/>
            <person name="Ramamoorthy G.K."/>
            <person name="Gryganskyi A."/>
            <person name="Culley D."/>
            <person name="Magnuson J.K."/>
            <person name="James T.Y."/>
            <person name="O'Malley M.A."/>
            <person name="Stajich J.E."/>
            <person name="Spatafora J.W."/>
            <person name="Visel A."/>
            <person name="Grigoriev I.V."/>
        </authorList>
    </citation>
    <scope>NUCLEOTIDE SEQUENCE [LARGE SCALE GENOMIC DNA]</scope>
    <source>
        <strain evidence="2 3">CBS 129021</strain>
    </source>
</reference>
<dbReference type="Gene3D" id="1.10.287.110">
    <property type="entry name" value="DnaJ domain"/>
    <property type="match status" value="1"/>
</dbReference>
<dbReference type="InterPro" id="IPR036869">
    <property type="entry name" value="J_dom_sf"/>
</dbReference>
<dbReference type="InterPro" id="IPR052814">
    <property type="entry name" value="Peroxisomal_DnaJ"/>
</dbReference>
<evidence type="ECO:0000313" key="2">
    <source>
        <dbReference type="EMBL" id="ORY63552.1"/>
    </source>
</evidence>
<dbReference type="PANTHER" id="PTHR45006:SF1">
    <property type="entry name" value="DNAJ-LIKE PROTEIN 1"/>
    <property type="match status" value="1"/>
</dbReference>
<name>A0A1Y2DW78_9PEZI</name>
<dbReference type="RefSeq" id="XP_040715209.1">
    <property type="nucleotide sequence ID" value="XM_040856163.1"/>
</dbReference>
<dbReference type="Pfam" id="PF00226">
    <property type="entry name" value="DnaJ"/>
    <property type="match status" value="1"/>
</dbReference>
<evidence type="ECO:0000313" key="3">
    <source>
        <dbReference type="Proteomes" id="UP000193689"/>
    </source>
</evidence>
<dbReference type="AlphaFoldDB" id="A0A1Y2DW78"/>
<dbReference type="GO" id="GO:0005829">
    <property type="term" value="C:cytosol"/>
    <property type="evidence" value="ECO:0007669"/>
    <property type="project" value="TreeGrafter"/>
</dbReference>
<dbReference type="EMBL" id="MCFJ01000008">
    <property type="protein sequence ID" value="ORY63552.1"/>
    <property type="molecule type" value="Genomic_DNA"/>
</dbReference>
<protein>
    <submittedName>
        <fullName evidence="2">DnaJ domain-containing protein</fullName>
    </submittedName>
</protein>
<dbReference type="PROSITE" id="PS50076">
    <property type="entry name" value="DNAJ_2"/>
    <property type="match status" value="1"/>
</dbReference>
<dbReference type="CDD" id="cd06257">
    <property type="entry name" value="DnaJ"/>
    <property type="match status" value="1"/>
</dbReference>
<dbReference type="InterPro" id="IPR018253">
    <property type="entry name" value="DnaJ_domain_CS"/>
</dbReference>
<organism evidence="2 3">
    <name type="scientific">Pseudomassariella vexata</name>
    <dbReference type="NCBI Taxonomy" id="1141098"/>
    <lineage>
        <taxon>Eukaryota</taxon>
        <taxon>Fungi</taxon>
        <taxon>Dikarya</taxon>
        <taxon>Ascomycota</taxon>
        <taxon>Pezizomycotina</taxon>
        <taxon>Sordariomycetes</taxon>
        <taxon>Xylariomycetidae</taxon>
        <taxon>Amphisphaeriales</taxon>
        <taxon>Pseudomassariaceae</taxon>
        <taxon>Pseudomassariella</taxon>
    </lineage>
</organism>
<dbReference type="SMART" id="SM00271">
    <property type="entry name" value="DnaJ"/>
    <property type="match status" value="1"/>
</dbReference>
<dbReference type="Proteomes" id="UP000193689">
    <property type="component" value="Unassembled WGS sequence"/>
</dbReference>
<gene>
    <name evidence="2" type="ORF">BCR38DRAFT_345190</name>
</gene>
<feature type="non-terminal residue" evidence="2">
    <location>
        <position position="68"/>
    </location>
</feature>
<accession>A0A1Y2DW78</accession>
<dbReference type="GeneID" id="63772375"/>
<sequence length="68" mass="7766">MAIKEDYYKVLGILCDAADADIKKAYRIQARQHHPDKAEDKEAAHALFVKIGEAYDVLSNPKKRTDYD</sequence>
<dbReference type="OrthoDB" id="10250354at2759"/>
<dbReference type="SUPFAM" id="SSF46565">
    <property type="entry name" value="Chaperone J-domain"/>
    <property type="match status" value="1"/>
</dbReference>
<dbReference type="InParanoid" id="A0A1Y2DW78"/>
<feature type="domain" description="J" evidence="1">
    <location>
        <begin position="6"/>
        <end position="68"/>
    </location>
</feature>